<evidence type="ECO:0000313" key="3">
    <source>
        <dbReference type="EMBL" id="KAF5198412.1"/>
    </source>
</evidence>
<dbReference type="EMBL" id="JABWDY010013270">
    <property type="protein sequence ID" value="KAF5198412.1"/>
    <property type="molecule type" value="Genomic_DNA"/>
</dbReference>
<proteinExistence type="predicted"/>
<reference evidence="3 4" key="1">
    <citation type="submission" date="2020-06" db="EMBL/GenBank/DDBJ databases">
        <title>Transcriptomic and genomic resources for Thalictrum thalictroides and T. hernandezii: Facilitating candidate gene discovery in an emerging model plant lineage.</title>
        <authorList>
            <person name="Arias T."/>
            <person name="Riano-Pachon D.M."/>
            <person name="Di Stilio V.S."/>
        </authorList>
    </citation>
    <scope>NUCLEOTIDE SEQUENCE [LARGE SCALE GENOMIC DNA]</scope>
    <source>
        <strain evidence="4">cv. WT478/WT964</strain>
        <tissue evidence="3">Leaves</tissue>
    </source>
</reference>
<keyword evidence="2" id="KW-0732">Signal</keyword>
<feature type="chain" id="PRO_5029516594" evidence="2">
    <location>
        <begin position="19"/>
        <end position="89"/>
    </location>
</feature>
<organism evidence="3 4">
    <name type="scientific">Thalictrum thalictroides</name>
    <name type="common">Rue-anemone</name>
    <name type="synonym">Anemone thalictroides</name>
    <dbReference type="NCBI Taxonomy" id="46969"/>
    <lineage>
        <taxon>Eukaryota</taxon>
        <taxon>Viridiplantae</taxon>
        <taxon>Streptophyta</taxon>
        <taxon>Embryophyta</taxon>
        <taxon>Tracheophyta</taxon>
        <taxon>Spermatophyta</taxon>
        <taxon>Magnoliopsida</taxon>
        <taxon>Ranunculales</taxon>
        <taxon>Ranunculaceae</taxon>
        <taxon>Thalictroideae</taxon>
        <taxon>Thalictrum</taxon>
    </lineage>
</organism>
<evidence type="ECO:0000313" key="4">
    <source>
        <dbReference type="Proteomes" id="UP000554482"/>
    </source>
</evidence>
<comment type="caution">
    <text evidence="3">The sequence shown here is derived from an EMBL/GenBank/DDBJ whole genome shotgun (WGS) entry which is preliminary data.</text>
</comment>
<dbReference type="AlphaFoldDB" id="A0A7J6WQN4"/>
<dbReference type="Proteomes" id="UP000554482">
    <property type="component" value="Unassembled WGS sequence"/>
</dbReference>
<feature type="region of interest" description="Disordered" evidence="1">
    <location>
        <begin position="68"/>
        <end position="89"/>
    </location>
</feature>
<protein>
    <submittedName>
        <fullName evidence="3">Uncharacterized protein</fullName>
    </submittedName>
</protein>
<evidence type="ECO:0000256" key="1">
    <source>
        <dbReference type="SAM" id="MobiDB-lite"/>
    </source>
</evidence>
<sequence length="89" mass="9995">MNLAFVFVVLVLSLPVNSIQEVVYARKDFSDQVKVYMIPMRKVGARRILHAEVVPSGRLFPNRSYKFAPSSPASNDKKAMSVPPPIFMV</sequence>
<evidence type="ECO:0000256" key="2">
    <source>
        <dbReference type="SAM" id="SignalP"/>
    </source>
</evidence>
<accession>A0A7J6WQN4</accession>
<gene>
    <name evidence="3" type="ORF">FRX31_012000</name>
</gene>
<keyword evidence="4" id="KW-1185">Reference proteome</keyword>
<feature type="signal peptide" evidence="2">
    <location>
        <begin position="1"/>
        <end position="18"/>
    </location>
</feature>
<name>A0A7J6WQN4_THATH</name>